<name>A0A9W3A0K4_BIOGL</name>
<keyword evidence="9" id="KW-1185">Reference proteome</keyword>
<dbReference type="GO" id="GO:0005737">
    <property type="term" value="C:cytoplasm"/>
    <property type="evidence" value="ECO:0007669"/>
    <property type="project" value="TreeGrafter"/>
</dbReference>
<proteinExistence type="inferred from homology"/>
<protein>
    <submittedName>
        <fullName evidence="10 11">Uncharacterized protein LOC106051934 isoform X1</fullName>
    </submittedName>
</protein>
<evidence type="ECO:0000256" key="1">
    <source>
        <dbReference type="ARBA" id="ARBA00004370"/>
    </source>
</evidence>
<evidence type="ECO:0000256" key="6">
    <source>
        <dbReference type="ARBA" id="ARBA00023180"/>
    </source>
</evidence>
<feature type="compositionally biased region" description="Basic and acidic residues" evidence="7">
    <location>
        <begin position="12"/>
        <end position="22"/>
    </location>
</feature>
<dbReference type="Proteomes" id="UP001165740">
    <property type="component" value="Chromosome 3"/>
</dbReference>
<dbReference type="Pfam" id="PF01130">
    <property type="entry name" value="CD36"/>
    <property type="match status" value="2"/>
</dbReference>
<dbReference type="PANTHER" id="PTHR11923">
    <property type="entry name" value="SCAVENGER RECEPTOR CLASS B TYPE-1 SR-B1"/>
    <property type="match status" value="1"/>
</dbReference>
<feature type="region of interest" description="Disordered" evidence="7">
    <location>
        <begin position="1"/>
        <end position="22"/>
    </location>
</feature>
<feature type="transmembrane region" description="Helical" evidence="8">
    <location>
        <begin position="45"/>
        <end position="66"/>
    </location>
</feature>
<evidence type="ECO:0000256" key="2">
    <source>
        <dbReference type="ARBA" id="ARBA00010532"/>
    </source>
</evidence>
<dbReference type="RefSeq" id="XP_055880711.1">
    <property type="nucleotide sequence ID" value="XM_056024736.1"/>
</dbReference>
<evidence type="ECO:0000313" key="9">
    <source>
        <dbReference type="Proteomes" id="UP001165740"/>
    </source>
</evidence>
<feature type="transmembrane region" description="Helical" evidence="8">
    <location>
        <begin position="678"/>
        <end position="699"/>
    </location>
</feature>
<evidence type="ECO:0000256" key="4">
    <source>
        <dbReference type="ARBA" id="ARBA00022989"/>
    </source>
</evidence>
<comment type="similarity">
    <text evidence="2">Belongs to the CD36 family.</text>
</comment>
<gene>
    <name evidence="10 11" type="primary">LOC106051934</name>
</gene>
<dbReference type="GeneID" id="106051934"/>
<reference evidence="10 11" key="1">
    <citation type="submission" date="2025-04" db="UniProtKB">
        <authorList>
            <consortium name="RefSeq"/>
        </authorList>
    </citation>
    <scope>IDENTIFICATION</scope>
</reference>
<evidence type="ECO:0000313" key="11">
    <source>
        <dbReference type="RefSeq" id="XP_055880712.1"/>
    </source>
</evidence>
<evidence type="ECO:0000256" key="3">
    <source>
        <dbReference type="ARBA" id="ARBA00022692"/>
    </source>
</evidence>
<keyword evidence="4 8" id="KW-1133">Transmembrane helix</keyword>
<evidence type="ECO:0000256" key="8">
    <source>
        <dbReference type="SAM" id="Phobius"/>
    </source>
</evidence>
<dbReference type="PANTHER" id="PTHR11923:SF51">
    <property type="entry name" value="LYSOSOME MEMBRANE PROTEIN 2"/>
    <property type="match status" value="1"/>
</dbReference>
<dbReference type="GO" id="GO:0016020">
    <property type="term" value="C:membrane"/>
    <property type="evidence" value="ECO:0007669"/>
    <property type="project" value="UniProtKB-SubCell"/>
</dbReference>
<keyword evidence="5 8" id="KW-0472">Membrane</keyword>
<dbReference type="OMA" id="RFQFNVG"/>
<dbReference type="OrthoDB" id="18585at2759"/>
<accession>A0A9W3A0K4</accession>
<evidence type="ECO:0000313" key="10">
    <source>
        <dbReference type="RefSeq" id="XP_055880711.1"/>
    </source>
</evidence>
<organism evidence="9 10">
    <name type="scientific">Biomphalaria glabrata</name>
    <name type="common">Bloodfluke planorb</name>
    <name type="synonym">Freshwater snail</name>
    <dbReference type="NCBI Taxonomy" id="6526"/>
    <lineage>
        <taxon>Eukaryota</taxon>
        <taxon>Metazoa</taxon>
        <taxon>Spiralia</taxon>
        <taxon>Lophotrochozoa</taxon>
        <taxon>Mollusca</taxon>
        <taxon>Gastropoda</taxon>
        <taxon>Heterobranchia</taxon>
        <taxon>Euthyneura</taxon>
        <taxon>Panpulmonata</taxon>
        <taxon>Hygrophila</taxon>
        <taxon>Lymnaeoidea</taxon>
        <taxon>Planorbidae</taxon>
        <taxon>Biomphalaria</taxon>
    </lineage>
</organism>
<dbReference type="AlphaFoldDB" id="A0A9W3A0K4"/>
<sequence>MPRSYQVSMVRGSHDHHAPGAWSLKDRTDTDYGSEARGRTVSTHILGLGIVLVGVLLLAIGLIMGLEFPKYVHEQYKESQCVVTTEKDSYTSWVAGTEWDRKVKLYYWTLANVNEFLYQGKIPEFIEKGPYVYIEQEVKEDVAFAVTEVTYRLNRKYTFDLESTISECRVCQTDEQLSIINTWYLQMVGLAGGENSLAWSYVPKYTSEFLRHFGFIYTDEDVIIYNSNVSILGSISSATPPEFQPPWSHFFFGSWLNGSSSSSKSTLLSERKDQSFTILEITALYKVFSNVTLLGGQALALPNVTLQAICDHWAENICSSYYVKLKGVGVPECGIYYVLKRCQDMNITSQAREILQKAFCPPGEDGCLNFTGAPDDLLPAYRSVIFDFLLFLSEVVLESVKSSRDMSPVVTRNQSELALGYNITVDSVIGVLRVPGVLQMKWKDGTRPLWNVLTCLDDRDMNNNMVLQRYNNMWSTPAQLLRNPNLTPSLTSFTDFATSCSALRACATCYSLPASITIFMEDLLRPVPFDLNSSSSLSDVDVYNYTLNKDVLFTSDLYLVDQGLQAMSGITGYTSWAGLPHAVGGSIAHLKMEKSQKPGDTFVVVEPVTGRVWEKHTQLQWNAAVSNESAFFNGRKVSAVHLPLPVYWWHRSAVISSSQVDYYKHLVSRLMPVACGGLVGFSVVAVLVAILGAIICVYPSKPNRVVPMMEDSATNLPNGKHF</sequence>
<evidence type="ECO:0000256" key="5">
    <source>
        <dbReference type="ARBA" id="ARBA00023136"/>
    </source>
</evidence>
<evidence type="ECO:0000256" key="7">
    <source>
        <dbReference type="SAM" id="MobiDB-lite"/>
    </source>
</evidence>
<keyword evidence="3 8" id="KW-0812">Transmembrane</keyword>
<dbReference type="InterPro" id="IPR002159">
    <property type="entry name" value="CD36_fam"/>
</dbReference>
<keyword evidence="6" id="KW-0325">Glycoprotein</keyword>
<dbReference type="RefSeq" id="XP_055880712.1">
    <property type="nucleotide sequence ID" value="XM_056024737.1"/>
</dbReference>
<comment type="subcellular location">
    <subcellularLocation>
        <location evidence="1">Membrane</location>
    </subcellularLocation>
</comment>
<dbReference type="GO" id="GO:0005044">
    <property type="term" value="F:scavenger receptor activity"/>
    <property type="evidence" value="ECO:0007669"/>
    <property type="project" value="TreeGrafter"/>
</dbReference>